<dbReference type="EMBL" id="CAJVPP010001502">
    <property type="protein sequence ID" value="CAG8559350.1"/>
    <property type="molecule type" value="Genomic_DNA"/>
</dbReference>
<organism evidence="1 2">
    <name type="scientific">Funneliformis mosseae</name>
    <name type="common">Endomycorrhizal fungus</name>
    <name type="synonym">Glomus mosseae</name>
    <dbReference type="NCBI Taxonomy" id="27381"/>
    <lineage>
        <taxon>Eukaryota</taxon>
        <taxon>Fungi</taxon>
        <taxon>Fungi incertae sedis</taxon>
        <taxon>Mucoromycota</taxon>
        <taxon>Glomeromycotina</taxon>
        <taxon>Glomeromycetes</taxon>
        <taxon>Glomerales</taxon>
        <taxon>Glomeraceae</taxon>
        <taxon>Funneliformis</taxon>
    </lineage>
</organism>
<gene>
    <name evidence="1" type="ORF">FMOSSE_LOCUS6877</name>
</gene>
<evidence type="ECO:0000313" key="2">
    <source>
        <dbReference type="Proteomes" id="UP000789375"/>
    </source>
</evidence>
<reference evidence="1" key="1">
    <citation type="submission" date="2021-06" db="EMBL/GenBank/DDBJ databases">
        <authorList>
            <person name="Kallberg Y."/>
            <person name="Tangrot J."/>
            <person name="Rosling A."/>
        </authorList>
    </citation>
    <scope>NUCLEOTIDE SEQUENCE</scope>
    <source>
        <strain evidence="1">87-6 pot B 2015</strain>
    </source>
</reference>
<accession>A0A9N9BBR6</accession>
<comment type="caution">
    <text evidence="1">The sequence shown here is derived from an EMBL/GenBank/DDBJ whole genome shotgun (WGS) entry which is preliminary data.</text>
</comment>
<evidence type="ECO:0000313" key="1">
    <source>
        <dbReference type="EMBL" id="CAG8559350.1"/>
    </source>
</evidence>
<name>A0A9N9BBR6_FUNMO</name>
<dbReference type="Proteomes" id="UP000789375">
    <property type="component" value="Unassembled WGS sequence"/>
</dbReference>
<dbReference type="AlphaFoldDB" id="A0A9N9BBR6"/>
<keyword evidence="2" id="KW-1185">Reference proteome</keyword>
<proteinExistence type="predicted"/>
<protein>
    <submittedName>
        <fullName evidence="1">13277_t:CDS:1</fullName>
    </submittedName>
</protein>
<sequence>MTLSEKSGKQCLEILVAADELLMNELHDLMQSHLLEKHSLWLRKSFALVYRTAVRLDASKELQEFCKGILYTEPDVLLRAEDFTTLDQDTLAIVLEQRNFQMKEIQIWDHIIQWCMSKHPNVCSDVTKWTTNDFVEFEETLRQWIQFVRFCEINSKEFYQKVRPFKACFSQSLYEDLECFYYTGVQKESLTYLPNNAIRSSLINQEQISIISNWIDGGQKHGDLWCVENLCEDELCSSESKSYRQGICDAIIKSMKGNVSSIEQEWDSTSLYLEASFSTTRNPFGWGTDFTNNHNKSSSLIGNISYGPTRFSVDEYEVFCVSKTDIADVPINSKKFRRGKKRLTLVEKYHTPMDKEGWWECN</sequence>